<dbReference type="InterPro" id="IPR036431">
    <property type="entry name" value="ARID_dom_sf"/>
</dbReference>
<sequence>MEREEEESDQNLPNGGTPFGSDRYAATAAAVAAGAGSMLHGVPPKHAQLSGVQQQEWQQPRSPASTDGQQIPHHPQHPYAGAYPPQFMQGRPPGFPCYPPGYPGVPPGQPSYPGGVPTPVGYPPHMMRPQQPELVRMPQGPTPSEWAAQQQQRALKEGNPATPASIPAPSPAASSVGPPTAANPPRVMPERRMFFERLVQFCEQHGEPITMIPQVSKQNVDLHRLYIGVRNRGGFEQVTKDKAWKTICTEANPEISQSSAAGYQLRKHYEKHLLLLECVETGRRPEDAVAFADGLKRQRRKEPAAAAAPGTTPAAPLPPFPGT</sequence>
<reference evidence="5" key="1">
    <citation type="submission" date="2017-02" db="UniProtKB">
        <authorList>
            <consortium name="WormBaseParasite"/>
        </authorList>
    </citation>
    <scope>IDENTIFICATION</scope>
</reference>
<reference evidence="3 4" key="2">
    <citation type="submission" date="2018-11" db="EMBL/GenBank/DDBJ databases">
        <authorList>
            <consortium name="Pathogen Informatics"/>
        </authorList>
    </citation>
    <scope>NUCLEOTIDE SEQUENCE [LARGE SCALE GENOMIC DNA]</scope>
</reference>
<feature type="domain" description="ARID" evidence="2">
    <location>
        <begin position="188"/>
        <end position="281"/>
    </location>
</feature>
<dbReference type="Pfam" id="PF01388">
    <property type="entry name" value="ARID"/>
    <property type="match status" value="1"/>
</dbReference>
<evidence type="ECO:0000313" key="3">
    <source>
        <dbReference type="EMBL" id="VDL84556.1"/>
    </source>
</evidence>
<feature type="compositionally biased region" description="Polar residues" evidence="1">
    <location>
        <begin position="50"/>
        <end position="69"/>
    </location>
</feature>
<dbReference type="Gene3D" id="1.10.150.60">
    <property type="entry name" value="ARID DNA-binding domain"/>
    <property type="match status" value="1"/>
</dbReference>
<evidence type="ECO:0000313" key="4">
    <source>
        <dbReference type="Proteomes" id="UP000271162"/>
    </source>
</evidence>
<dbReference type="AlphaFoldDB" id="A0A0N4YU95"/>
<feature type="region of interest" description="Disordered" evidence="1">
    <location>
        <begin position="293"/>
        <end position="323"/>
    </location>
</feature>
<dbReference type="SMART" id="SM00501">
    <property type="entry name" value="BRIGHT"/>
    <property type="match status" value="1"/>
</dbReference>
<keyword evidence="4" id="KW-1185">Reference proteome</keyword>
<feature type="compositionally biased region" description="Low complexity" evidence="1">
    <location>
        <begin position="160"/>
        <end position="180"/>
    </location>
</feature>
<dbReference type="PANTHER" id="PTHR12656:SF5">
    <property type="entry name" value="TRITHORAX GROUP PROTEIN OSA"/>
    <property type="match status" value="1"/>
</dbReference>
<dbReference type="PANTHER" id="PTHR12656">
    <property type="entry name" value="BRG-1 ASSOCIATED FACTOR 250 BAF250"/>
    <property type="match status" value="1"/>
</dbReference>
<feature type="region of interest" description="Disordered" evidence="1">
    <location>
        <begin position="38"/>
        <end position="92"/>
    </location>
</feature>
<evidence type="ECO:0000256" key="1">
    <source>
        <dbReference type="SAM" id="MobiDB-lite"/>
    </source>
</evidence>
<feature type="region of interest" description="Disordered" evidence="1">
    <location>
        <begin position="1"/>
        <end position="22"/>
    </location>
</feature>
<dbReference type="PROSITE" id="PS51011">
    <property type="entry name" value="ARID"/>
    <property type="match status" value="1"/>
</dbReference>
<proteinExistence type="predicted"/>
<dbReference type="SMART" id="SM01014">
    <property type="entry name" value="ARID"/>
    <property type="match status" value="1"/>
</dbReference>
<dbReference type="GO" id="GO:0016514">
    <property type="term" value="C:SWI/SNF complex"/>
    <property type="evidence" value="ECO:0007669"/>
    <property type="project" value="InterPro"/>
</dbReference>
<protein>
    <submittedName>
        <fullName evidence="5">Trithorax group protein osa (inferred by orthology to a D. melanogaster protein)</fullName>
    </submittedName>
</protein>
<dbReference type="GO" id="GO:0031491">
    <property type="term" value="F:nucleosome binding"/>
    <property type="evidence" value="ECO:0007669"/>
    <property type="project" value="TreeGrafter"/>
</dbReference>
<dbReference type="GO" id="GO:0003677">
    <property type="term" value="F:DNA binding"/>
    <property type="evidence" value="ECO:0007669"/>
    <property type="project" value="InterPro"/>
</dbReference>
<organism evidence="5">
    <name type="scientific">Nippostrongylus brasiliensis</name>
    <name type="common">Rat hookworm</name>
    <dbReference type="NCBI Taxonomy" id="27835"/>
    <lineage>
        <taxon>Eukaryota</taxon>
        <taxon>Metazoa</taxon>
        <taxon>Ecdysozoa</taxon>
        <taxon>Nematoda</taxon>
        <taxon>Chromadorea</taxon>
        <taxon>Rhabditida</taxon>
        <taxon>Rhabditina</taxon>
        <taxon>Rhabditomorpha</taxon>
        <taxon>Strongyloidea</taxon>
        <taxon>Heligmosomidae</taxon>
        <taxon>Nippostrongylus</taxon>
    </lineage>
</organism>
<gene>
    <name evidence="3" type="ORF">NBR_LOCUS20818</name>
</gene>
<dbReference type="SUPFAM" id="SSF46774">
    <property type="entry name" value="ARID-like"/>
    <property type="match status" value="1"/>
</dbReference>
<dbReference type="GO" id="GO:0071565">
    <property type="term" value="C:nBAF complex"/>
    <property type="evidence" value="ECO:0007669"/>
    <property type="project" value="TreeGrafter"/>
</dbReference>
<dbReference type="CDD" id="cd16865">
    <property type="entry name" value="ARID_ARID1A-like"/>
    <property type="match status" value="1"/>
</dbReference>
<dbReference type="GO" id="GO:0045893">
    <property type="term" value="P:positive regulation of DNA-templated transcription"/>
    <property type="evidence" value="ECO:0007669"/>
    <property type="project" value="TreeGrafter"/>
</dbReference>
<dbReference type="Proteomes" id="UP000271162">
    <property type="component" value="Unassembled WGS sequence"/>
</dbReference>
<evidence type="ECO:0000259" key="2">
    <source>
        <dbReference type="PROSITE" id="PS51011"/>
    </source>
</evidence>
<dbReference type="STRING" id="27835.A0A0N4YU95"/>
<dbReference type="GO" id="GO:0006357">
    <property type="term" value="P:regulation of transcription by RNA polymerase II"/>
    <property type="evidence" value="ECO:0007669"/>
    <property type="project" value="TreeGrafter"/>
</dbReference>
<accession>A0A0N4YU95</accession>
<dbReference type="EMBL" id="UYSL01025554">
    <property type="protein sequence ID" value="VDL84556.1"/>
    <property type="molecule type" value="Genomic_DNA"/>
</dbReference>
<evidence type="ECO:0000313" key="5">
    <source>
        <dbReference type="WBParaSite" id="NBR_0002081701-mRNA-1"/>
    </source>
</evidence>
<dbReference type="OMA" id="MICCEAN"/>
<dbReference type="InterPro" id="IPR001606">
    <property type="entry name" value="ARID_dom"/>
</dbReference>
<dbReference type="GO" id="GO:0006338">
    <property type="term" value="P:chromatin remodeling"/>
    <property type="evidence" value="ECO:0007669"/>
    <property type="project" value="InterPro"/>
</dbReference>
<dbReference type="InterPro" id="IPR021906">
    <property type="entry name" value="BAF250/Osa"/>
</dbReference>
<feature type="compositionally biased region" description="Low complexity" evidence="1">
    <location>
        <begin position="304"/>
        <end position="314"/>
    </location>
</feature>
<dbReference type="GO" id="GO:0005654">
    <property type="term" value="C:nucleoplasm"/>
    <property type="evidence" value="ECO:0007669"/>
    <property type="project" value="TreeGrafter"/>
</dbReference>
<dbReference type="GO" id="GO:0035060">
    <property type="term" value="C:brahma complex"/>
    <property type="evidence" value="ECO:0007669"/>
    <property type="project" value="InterPro"/>
</dbReference>
<dbReference type="WBParaSite" id="NBR_0002081701-mRNA-1">
    <property type="protein sequence ID" value="NBR_0002081701-mRNA-1"/>
    <property type="gene ID" value="NBR_0002081701"/>
</dbReference>
<feature type="region of interest" description="Disordered" evidence="1">
    <location>
        <begin position="137"/>
        <end position="186"/>
    </location>
</feature>
<name>A0A0N4YU95_NIPBR</name>